<sequence>MFIPLNLCSVAVIKYRLLEDATNGFHESNVLGEGGRGRAYKACFDEKFLAVVKKVDDVGVEAEREFENEVDWLVKIRHQNIVSLLGCCIHRPSHGSALTCNLRMKIAVDVARALEYLHENCNPPVVHRDIKSSNILLVPAYKFGTCNCDSLNLILHVPFFATRLIK</sequence>
<keyword evidence="2" id="KW-0547">Nucleotide-binding</keyword>
<dbReference type="GO" id="GO:0005524">
    <property type="term" value="F:ATP binding"/>
    <property type="evidence" value="ECO:0007669"/>
    <property type="project" value="UniProtKB-KW"/>
</dbReference>
<feature type="domain" description="Protein kinase" evidence="4">
    <location>
        <begin position="25"/>
        <end position="166"/>
    </location>
</feature>
<dbReference type="Proteomes" id="UP000436088">
    <property type="component" value="Unassembled WGS sequence"/>
</dbReference>
<dbReference type="PROSITE" id="PS00108">
    <property type="entry name" value="PROTEIN_KINASE_ST"/>
    <property type="match status" value="1"/>
</dbReference>
<gene>
    <name evidence="5" type="ORF">F3Y22_tig00110318pilonHSYRG00149</name>
</gene>
<evidence type="ECO:0000256" key="1">
    <source>
        <dbReference type="ARBA" id="ARBA00022527"/>
    </source>
</evidence>
<evidence type="ECO:0000313" key="5">
    <source>
        <dbReference type="EMBL" id="KAE8710944.1"/>
    </source>
</evidence>
<dbReference type="GO" id="GO:0004674">
    <property type="term" value="F:protein serine/threonine kinase activity"/>
    <property type="evidence" value="ECO:0007669"/>
    <property type="project" value="UniProtKB-KW"/>
</dbReference>
<dbReference type="PROSITE" id="PS50011">
    <property type="entry name" value="PROTEIN_KINASE_DOM"/>
    <property type="match status" value="1"/>
</dbReference>
<dbReference type="AlphaFoldDB" id="A0A6A3B1L6"/>
<dbReference type="SMART" id="SM00220">
    <property type="entry name" value="S_TKc"/>
    <property type="match status" value="1"/>
</dbReference>
<accession>A0A6A3B1L6</accession>
<dbReference type="InterPro" id="IPR000719">
    <property type="entry name" value="Prot_kinase_dom"/>
</dbReference>
<protein>
    <submittedName>
        <fullName evidence="5">Receptor-like protein kinase</fullName>
    </submittedName>
</protein>
<keyword evidence="3" id="KW-0067">ATP-binding</keyword>
<keyword evidence="1" id="KW-0723">Serine/threonine-protein kinase</keyword>
<dbReference type="PANTHER" id="PTHR47989">
    <property type="entry name" value="OS01G0750732 PROTEIN"/>
    <property type="match status" value="1"/>
</dbReference>
<name>A0A6A3B1L6_HIBSY</name>
<evidence type="ECO:0000256" key="3">
    <source>
        <dbReference type="ARBA" id="ARBA00022840"/>
    </source>
</evidence>
<dbReference type="InterPro" id="IPR001245">
    <property type="entry name" value="Ser-Thr/Tyr_kinase_cat_dom"/>
</dbReference>
<evidence type="ECO:0000259" key="4">
    <source>
        <dbReference type="PROSITE" id="PS50011"/>
    </source>
</evidence>
<keyword evidence="1" id="KW-0808">Transferase</keyword>
<organism evidence="5 6">
    <name type="scientific">Hibiscus syriacus</name>
    <name type="common">Rose of Sharon</name>
    <dbReference type="NCBI Taxonomy" id="106335"/>
    <lineage>
        <taxon>Eukaryota</taxon>
        <taxon>Viridiplantae</taxon>
        <taxon>Streptophyta</taxon>
        <taxon>Embryophyta</taxon>
        <taxon>Tracheophyta</taxon>
        <taxon>Spermatophyta</taxon>
        <taxon>Magnoliopsida</taxon>
        <taxon>eudicotyledons</taxon>
        <taxon>Gunneridae</taxon>
        <taxon>Pentapetalae</taxon>
        <taxon>rosids</taxon>
        <taxon>malvids</taxon>
        <taxon>Malvales</taxon>
        <taxon>Malvaceae</taxon>
        <taxon>Malvoideae</taxon>
        <taxon>Hibiscus</taxon>
    </lineage>
</organism>
<comment type="caution">
    <text evidence="5">The sequence shown here is derived from an EMBL/GenBank/DDBJ whole genome shotgun (WGS) entry which is preliminary data.</text>
</comment>
<keyword evidence="6" id="KW-1185">Reference proteome</keyword>
<evidence type="ECO:0000256" key="2">
    <source>
        <dbReference type="ARBA" id="ARBA00022741"/>
    </source>
</evidence>
<dbReference type="Gene3D" id="3.30.200.20">
    <property type="entry name" value="Phosphorylase Kinase, domain 1"/>
    <property type="match status" value="1"/>
</dbReference>
<reference evidence="5" key="1">
    <citation type="submission" date="2019-09" db="EMBL/GenBank/DDBJ databases">
        <title>Draft genome information of white flower Hibiscus syriacus.</title>
        <authorList>
            <person name="Kim Y.-M."/>
        </authorList>
    </citation>
    <scope>NUCLEOTIDE SEQUENCE [LARGE SCALE GENOMIC DNA]</scope>
    <source>
        <strain evidence="5">YM2019G1</strain>
    </source>
</reference>
<dbReference type="SUPFAM" id="SSF56112">
    <property type="entry name" value="Protein kinase-like (PK-like)"/>
    <property type="match status" value="1"/>
</dbReference>
<dbReference type="InterPro" id="IPR008271">
    <property type="entry name" value="Ser/Thr_kinase_AS"/>
</dbReference>
<dbReference type="Gene3D" id="1.10.510.10">
    <property type="entry name" value="Transferase(Phosphotransferase) domain 1"/>
    <property type="match status" value="1"/>
</dbReference>
<dbReference type="PANTHER" id="PTHR47989:SF27">
    <property type="entry name" value="PROTEIN KINASE DOMAIN-CONTAINING PROTEIN"/>
    <property type="match status" value="1"/>
</dbReference>
<dbReference type="EMBL" id="VEPZ02000926">
    <property type="protein sequence ID" value="KAE8710944.1"/>
    <property type="molecule type" value="Genomic_DNA"/>
</dbReference>
<keyword evidence="1" id="KW-0418">Kinase</keyword>
<proteinExistence type="predicted"/>
<evidence type="ECO:0000313" key="6">
    <source>
        <dbReference type="Proteomes" id="UP000436088"/>
    </source>
</evidence>
<dbReference type="InterPro" id="IPR011009">
    <property type="entry name" value="Kinase-like_dom_sf"/>
</dbReference>
<dbReference type="Pfam" id="PF07714">
    <property type="entry name" value="PK_Tyr_Ser-Thr"/>
    <property type="match status" value="2"/>
</dbReference>